<keyword evidence="1" id="KW-0436">Ligase</keyword>
<gene>
    <name evidence="3" type="ORF">CVT25_014229</name>
</gene>
<dbReference type="GO" id="GO:0006412">
    <property type="term" value="P:translation"/>
    <property type="evidence" value="ECO:0007669"/>
    <property type="project" value="UniProtKB-KW"/>
</dbReference>
<dbReference type="AlphaFoldDB" id="A0A409XJR8"/>
<protein>
    <recommendedName>
        <fullName evidence="2">Arginyl-tRNA synthetase catalytic core domain-containing protein</fullName>
    </recommendedName>
</protein>
<dbReference type="InParanoid" id="A0A409XJR8"/>
<dbReference type="STRING" id="93625.A0A409XJR8"/>
<accession>A0A409XJR8</accession>
<name>A0A409XJR8_PSICY</name>
<proteinExistence type="inferred from homology"/>
<evidence type="ECO:0000259" key="2">
    <source>
        <dbReference type="Pfam" id="PF00750"/>
    </source>
</evidence>
<evidence type="ECO:0000256" key="1">
    <source>
        <dbReference type="RuleBase" id="RU363038"/>
    </source>
</evidence>
<reference evidence="3 4" key="1">
    <citation type="journal article" date="2018" name="Evol. Lett.">
        <title>Horizontal gene cluster transfer increased hallucinogenic mushroom diversity.</title>
        <authorList>
            <person name="Reynolds H.T."/>
            <person name="Vijayakumar V."/>
            <person name="Gluck-Thaler E."/>
            <person name="Korotkin H.B."/>
            <person name="Matheny P.B."/>
            <person name="Slot J.C."/>
        </authorList>
    </citation>
    <scope>NUCLEOTIDE SEQUENCE [LARGE SCALE GENOMIC DNA]</scope>
    <source>
        <strain evidence="3 4">2631</strain>
    </source>
</reference>
<dbReference type="GO" id="GO:0005524">
    <property type="term" value="F:ATP binding"/>
    <property type="evidence" value="ECO:0007669"/>
    <property type="project" value="UniProtKB-KW"/>
</dbReference>
<dbReference type="OrthoDB" id="68056at2759"/>
<comment type="similarity">
    <text evidence="1">Belongs to the class-I aminoacyl-tRNA synthetase family.</text>
</comment>
<sequence length="122" mass="13996">MTGDINGMIERYERYKFCKIICVASFQHVLHLAQFFKAFEHMGFPWTSSYVHTNYRLVQGMSNRKDTVKAGRRREGAGKDVFVRVCAGGVGVCDAVVEFEAFGEAVEDVERFVWSYALIFQH</sequence>
<keyword evidence="1" id="KW-0030">Aminoacyl-tRNA synthetase</keyword>
<keyword evidence="1" id="KW-0648">Protein biosynthesis</keyword>
<feature type="domain" description="Arginyl-tRNA synthetase catalytic core" evidence="2">
    <location>
        <begin position="2"/>
        <end position="69"/>
    </location>
</feature>
<keyword evidence="1" id="KW-0067">ATP-binding</keyword>
<evidence type="ECO:0000313" key="3">
    <source>
        <dbReference type="EMBL" id="PPQ90988.1"/>
    </source>
</evidence>
<dbReference type="Proteomes" id="UP000283269">
    <property type="component" value="Unassembled WGS sequence"/>
</dbReference>
<evidence type="ECO:0000313" key="4">
    <source>
        <dbReference type="Proteomes" id="UP000283269"/>
    </source>
</evidence>
<keyword evidence="1" id="KW-0547">Nucleotide-binding</keyword>
<dbReference type="EMBL" id="NHYD01001493">
    <property type="protein sequence ID" value="PPQ90988.1"/>
    <property type="molecule type" value="Genomic_DNA"/>
</dbReference>
<dbReference type="Pfam" id="PF00750">
    <property type="entry name" value="tRNA-synt_1d"/>
    <property type="match status" value="1"/>
</dbReference>
<dbReference type="InterPro" id="IPR035684">
    <property type="entry name" value="ArgRS_core"/>
</dbReference>
<dbReference type="InterPro" id="IPR014729">
    <property type="entry name" value="Rossmann-like_a/b/a_fold"/>
</dbReference>
<organism evidence="3 4">
    <name type="scientific">Psilocybe cyanescens</name>
    <dbReference type="NCBI Taxonomy" id="93625"/>
    <lineage>
        <taxon>Eukaryota</taxon>
        <taxon>Fungi</taxon>
        <taxon>Dikarya</taxon>
        <taxon>Basidiomycota</taxon>
        <taxon>Agaricomycotina</taxon>
        <taxon>Agaricomycetes</taxon>
        <taxon>Agaricomycetidae</taxon>
        <taxon>Agaricales</taxon>
        <taxon>Agaricineae</taxon>
        <taxon>Strophariaceae</taxon>
        <taxon>Psilocybe</taxon>
    </lineage>
</organism>
<dbReference type="Gene3D" id="3.40.50.620">
    <property type="entry name" value="HUPs"/>
    <property type="match status" value="1"/>
</dbReference>
<dbReference type="GO" id="GO:0004812">
    <property type="term" value="F:aminoacyl-tRNA ligase activity"/>
    <property type="evidence" value="ECO:0007669"/>
    <property type="project" value="UniProtKB-KW"/>
</dbReference>
<dbReference type="SUPFAM" id="SSF52374">
    <property type="entry name" value="Nucleotidylyl transferase"/>
    <property type="match status" value="1"/>
</dbReference>
<keyword evidence="4" id="KW-1185">Reference proteome</keyword>
<comment type="caution">
    <text evidence="3">The sequence shown here is derived from an EMBL/GenBank/DDBJ whole genome shotgun (WGS) entry which is preliminary data.</text>
</comment>